<reference evidence="2" key="2">
    <citation type="submission" date="2015-01" db="EMBL/GenBank/DDBJ databases">
        <title>Evolutionary Origins and Diversification of the Mycorrhizal Mutualists.</title>
        <authorList>
            <consortium name="DOE Joint Genome Institute"/>
            <consortium name="Mycorrhizal Genomics Consortium"/>
            <person name="Kohler A."/>
            <person name="Kuo A."/>
            <person name="Nagy L.G."/>
            <person name="Floudas D."/>
            <person name="Copeland A."/>
            <person name="Barry K.W."/>
            <person name="Cichocki N."/>
            <person name="Veneault-Fourrey C."/>
            <person name="LaButti K."/>
            <person name="Lindquist E.A."/>
            <person name="Lipzen A."/>
            <person name="Lundell T."/>
            <person name="Morin E."/>
            <person name="Murat C."/>
            <person name="Riley R."/>
            <person name="Ohm R."/>
            <person name="Sun H."/>
            <person name="Tunlid A."/>
            <person name="Henrissat B."/>
            <person name="Grigoriev I.V."/>
            <person name="Hibbett D.S."/>
            <person name="Martin F."/>
        </authorList>
    </citation>
    <scope>NUCLEOTIDE SEQUENCE [LARGE SCALE GENOMIC DNA]</scope>
    <source>
        <strain evidence="2">LaAM-08-1</strain>
    </source>
</reference>
<accession>A0A0C9XSR4</accession>
<dbReference type="EMBL" id="KN838658">
    <property type="protein sequence ID" value="KIJ98932.1"/>
    <property type="molecule type" value="Genomic_DNA"/>
</dbReference>
<dbReference type="AlphaFoldDB" id="A0A0C9XSR4"/>
<name>A0A0C9XSR4_9AGAR</name>
<dbReference type="HOGENOM" id="CLU_1959911_0_0_1"/>
<keyword evidence="2" id="KW-1185">Reference proteome</keyword>
<evidence type="ECO:0000313" key="2">
    <source>
        <dbReference type="Proteomes" id="UP000054477"/>
    </source>
</evidence>
<gene>
    <name evidence="1" type="ORF">K443DRAFT_192639</name>
</gene>
<evidence type="ECO:0000313" key="1">
    <source>
        <dbReference type="EMBL" id="KIJ98932.1"/>
    </source>
</evidence>
<dbReference type="Proteomes" id="UP000054477">
    <property type="component" value="Unassembled WGS sequence"/>
</dbReference>
<reference evidence="1 2" key="1">
    <citation type="submission" date="2014-04" db="EMBL/GenBank/DDBJ databases">
        <authorList>
            <consortium name="DOE Joint Genome Institute"/>
            <person name="Kuo A."/>
            <person name="Kohler A."/>
            <person name="Nagy L.G."/>
            <person name="Floudas D."/>
            <person name="Copeland A."/>
            <person name="Barry K.W."/>
            <person name="Cichocki N."/>
            <person name="Veneault-Fourrey C."/>
            <person name="LaButti K."/>
            <person name="Lindquist E.A."/>
            <person name="Lipzen A."/>
            <person name="Lundell T."/>
            <person name="Morin E."/>
            <person name="Murat C."/>
            <person name="Sun H."/>
            <person name="Tunlid A."/>
            <person name="Henrissat B."/>
            <person name="Grigoriev I.V."/>
            <person name="Hibbett D.S."/>
            <person name="Martin F."/>
            <person name="Nordberg H.P."/>
            <person name="Cantor M.N."/>
            <person name="Hua S.X."/>
        </authorList>
    </citation>
    <scope>NUCLEOTIDE SEQUENCE [LARGE SCALE GENOMIC DNA]</scope>
    <source>
        <strain evidence="1 2">LaAM-08-1</strain>
    </source>
</reference>
<protein>
    <submittedName>
        <fullName evidence="1">Uncharacterized protein</fullName>
    </submittedName>
</protein>
<sequence length="128" mass="14582">MATYYLRRRVLKIEGPATLLDSGRKFFQLAQHAFCKLPQERFIFLTHHTAFLFPHATRYNPKATLKSLLGTCVPANAFCPFSMSEILLSVWSFGFLLPHLPSNLVCRSSVCDLSAASENSHYHPPKRR</sequence>
<organism evidence="1 2">
    <name type="scientific">Laccaria amethystina LaAM-08-1</name>
    <dbReference type="NCBI Taxonomy" id="1095629"/>
    <lineage>
        <taxon>Eukaryota</taxon>
        <taxon>Fungi</taxon>
        <taxon>Dikarya</taxon>
        <taxon>Basidiomycota</taxon>
        <taxon>Agaricomycotina</taxon>
        <taxon>Agaricomycetes</taxon>
        <taxon>Agaricomycetidae</taxon>
        <taxon>Agaricales</taxon>
        <taxon>Agaricineae</taxon>
        <taxon>Hydnangiaceae</taxon>
        <taxon>Laccaria</taxon>
    </lineage>
</organism>
<proteinExistence type="predicted"/>